<dbReference type="Pfam" id="PF00380">
    <property type="entry name" value="Ribosomal_S9"/>
    <property type="match status" value="1"/>
</dbReference>
<dbReference type="InterPro" id="IPR023035">
    <property type="entry name" value="Ribosomal_uS9_bac/plastid"/>
</dbReference>
<dbReference type="NCBIfam" id="NF001099">
    <property type="entry name" value="PRK00132.1"/>
    <property type="match status" value="1"/>
</dbReference>
<dbReference type="GO" id="GO:0003723">
    <property type="term" value="F:RNA binding"/>
    <property type="evidence" value="ECO:0007669"/>
    <property type="project" value="TreeGrafter"/>
</dbReference>
<evidence type="ECO:0000256" key="6">
    <source>
        <dbReference type="SAM" id="MobiDB-lite"/>
    </source>
</evidence>
<organism evidence="7">
    <name type="scientific">uncultured bacterium</name>
    <name type="common">gcode 4</name>
    <dbReference type="NCBI Taxonomy" id="1234023"/>
    <lineage>
        <taxon>Bacteria</taxon>
        <taxon>environmental samples</taxon>
    </lineage>
</organism>
<dbReference type="AlphaFoldDB" id="K1XWS0"/>
<accession>K1XWS0</accession>
<protein>
    <recommendedName>
        <fullName evidence="4">Small ribosomal subunit protein uS9</fullName>
    </recommendedName>
    <alternativeName>
        <fullName evidence="5">30S ribosomal protein S9</fullName>
    </alternativeName>
</protein>
<evidence type="ECO:0000256" key="1">
    <source>
        <dbReference type="ARBA" id="ARBA00005251"/>
    </source>
</evidence>
<feature type="compositionally biased region" description="Basic residues" evidence="6">
    <location>
        <begin position="112"/>
        <end position="131"/>
    </location>
</feature>
<evidence type="ECO:0000256" key="5">
    <source>
        <dbReference type="ARBA" id="ARBA00035523"/>
    </source>
</evidence>
<sequence>MASLKYIYAIGRRKTATAQVRLFAGVGDSVINGKPFDQYIHRGDLFSVLFSPFKTVGLQDKYHFNITVDGSGESSQVQAIRLGIARALVLENAALRKALKDNGFLKRDSRKVERKKPGLHKARKASQWSKR</sequence>
<dbReference type="SUPFAM" id="SSF54211">
    <property type="entry name" value="Ribosomal protein S5 domain 2-like"/>
    <property type="match status" value="1"/>
</dbReference>
<dbReference type="InterPro" id="IPR000754">
    <property type="entry name" value="Ribosomal_uS9"/>
</dbReference>
<dbReference type="GO" id="GO:0005737">
    <property type="term" value="C:cytoplasm"/>
    <property type="evidence" value="ECO:0007669"/>
    <property type="project" value="UniProtKB-ARBA"/>
</dbReference>
<dbReference type="InterPro" id="IPR014721">
    <property type="entry name" value="Ribsml_uS5_D2-typ_fold_subgr"/>
</dbReference>
<dbReference type="GO" id="GO:0003735">
    <property type="term" value="F:structural constituent of ribosome"/>
    <property type="evidence" value="ECO:0007669"/>
    <property type="project" value="InterPro"/>
</dbReference>
<dbReference type="GO" id="GO:0015935">
    <property type="term" value="C:small ribosomal subunit"/>
    <property type="evidence" value="ECO:0007669"/>
    <property type="project" value="UniProtKB-ARBA"/>
</dbReference>
<dbReference type="FunFam" id="3.30.230.10:FF:000001">
    <property type="entry name" value="30S ribosomal protein S9"/>
    <property type="match status" value="1"/>
</dbReference>
<evidence type="ECO:0000256" key="4">
    <source>
        <dbReference type="ARBA" id="ARBA00035259"/>
    </source>
</evidence>
<proteinExistence type="inferred from homology"/>
<dbReference type="PANTHER" id="PTHR21569:SF1">
    <property type="entry name" value="SMALL RIBOSOMAL SUBUNIT PROTEIN US9M"/>
    <property type="match status" value="1"/>
</dbReference>
<reference evidence="7" key="1">
    <citation type="journal article" date="2012" name="Science">
        <title>Fermentation, hydrogen, and sulfur metabolism in multiple uncultivated bacterial phyla.</title>
        <authorList>
            <person name="Wrighton K.C."/>
            <person name="Thomas B.C."/>
            <person name="Sharon I."/>
            <person name="Miller C.S."/>
            <person name="Castelle C.J."/>
            <person name="VerBerkmoes N.C."/>
            <person name="Wilkins M.J."/>
            <person name="Hettich R.L."/>
            <person name="Lipton M.S."/>
            <person name="Williams K.H."/>
            <person name="Long P.E."/>
            <person name="Banfield J.F."/>
        </authorList>
    </citation>
    <scope>NUCLEOTIDE SEQUENCE [LARGE SCALE GENOMIC DNA]</scope>
</reference>
<comment type="similarity">
    <text evidence="1">Belongs to the universal ribosomal protein uS9 family.</text>
</comment>
<evidence type="ECO:0000256" key="3">
    <source>
        <dbReference type="ARBA" id="ARBA00023274"/>
    </source>
</evidence>
<dbReference type="GO" id="GO:0006412">
    <property type="term" value="P:translation"/>
    <property type="evidence" value="ECO:0007669"/>
    <property type="project" value="InterPro"/>
</dbReference>
<evidence type="ECO:0000313" key="7">
    <source>
        <dbReference type="EMBL" id="EKD29411.1"/>
    </source>
</evidence>
<name>K1XWS0_9BACT</name>
<dbReference type="EMBL" id="AMFJ01034421">
    <property type="protein sequence ID" value="EKD29411.1"/>
    <property type="molecule type" value="Genomic_DNA"/>
</dbReference>
<dbReference type="Gene3D" id="3.30.230.10">
    <property type="match status" value="1"/>
</dbReference>
<keyword evidence="3" id="KW-0687">Ribonucleoprotein</keyword>
<comment type="caution">
    <text evidence="7">The sequence shown here is derived from an EMBL/GenBank/DDBJ whole genome shotgun (WGS) entry which is preliminary data.</text>
</comment>
<evidence type="ECO:0000256" key="2">
    <source>
        <dbReference type="ARBA" id="ARBA00022980"/>
    </source>
</evidence>
<dbReference type="PANTHER" id="PTHR21569">
    <property type="entry name" value="RIBOSOMAL PROTEIN S9"/>
    <property type="match status" value="1"/>
</dbReference>
<gene>
    <name evidence="7" type="primary">rpsI</name>
    <name evidence="7" type="ORF">ACD_78C00421G0003</name>
</gene>
<dbReference type="InterPro" id="IPR020568">
    <property type="entry name" value="Ribosomal_Su5_D2-typ_SF"/>
</dbReference>
<keyword evidence="2 7" id="KW-0689">Ribosomal protein</keyword>
<feature type="region of interest" description="Disordered" evidence="6">
    <location>
        <begin position="106"/>
        <end position="131"/>
    </location>
</feature>